<dbReference type="Pfam" id="PF00702">
    <property type="entry name" value="Hydrolase"/>
    <property type="match status" value="1"/>
</dbReference>
<evidence type="ECO:0000313" key="3">
    <source>
        <dbReference type="Proteomes" id="UP001596035"/>
    </source>
</evidence>
<dbReference type="Gene3D" id="3.40.50.1000">
    <property type="entry name" value="HAD superfamily/HAD-like"/>
    <property type="match status" value="1"/>
</dbReference>
<keyword evidence="3" id="KW-1185">Reference proteome</keyword>
<reference evidence="3" key="1">
    <citation type="journal article" date="2019" name="Int. J. Syst. Evol. Microbiol.">
        <title>The Global Catalogue of Microorganisms (GCM) 10K type strain sequencing project: providing services to taxonomists for standard genome sequencing and annotation.</title>
        <authorList>
            <consortium name="The Broad Institute Genomics Platform"/>
            <consortium name="The Broad Institute Genome Sequencing Center for Infectious Disease"/>
            <person name="Wu L."/>
            <person name="Ma J."/>
        </authorList>
    </citation>
    <scope>NUCLEOTIDE SEQUENCE [LARGE SCALE GENOMIC DNA]</scope>
    <source>
        <strain evidence="3">CGMCC 4.7131</strain>
    </source>
</reference>
<protein>
    <submittedName>
        <fullName evidence="2">HAD-IC family P-type ATPase</fullName>
    </submittedName>
</protein>
<evidence type="ECO:0000313" key="2">
    <source>
        <dbReference type="EMBL" id="MFC5241875.1"/>
    </source>
</evidence>
<dbReference type="PANTHER" id="PTHR24093:SF506">
    <property type="entry name" value="CATION-TRANSPORTING ATPASE PMA1"/>
    <property type="match status" value="1"/>
</dbReference>
<dbReference type="InterPro" id="IPR023214">
    <property type="entry name" value="HAD_sf"/>
</dbReference>
<comment type="caution">
    <text evidence="2">The sequence shown here is derived from an EMBL/GenBank/DDBJ whole genome shotgun (WGS) entry which is preliminary data.</text>
</comment>
<dbReference type="PANTHER" id="PTHR24093">
    <property type="entry name" value="CATION TRANSPORTING ATPASE"/>
    <property type="match status" value="1"/>
</dbReference>
<dbReference type="SUPFAM" id="SSF56784">
    <property type="entry name" value="HAD-like"/>
    <property type="match status" value="1"/>
</dbReference>
<gene>
    <name evidence="2" type="ORF">ACFPWV_18425</name>
</gene>
<dbReference type="PRINTS" id="PR00119">
    <property type="entry name" value="CATATPASE"/>
</dbReference>
<organism evidence="2 3">
    <name type="scientific">Streptomyces atrovirens</name>
    <dbReference type="NCBI Taxonomy" id="285556"/>
    <lineage>
        <taxon>Bacteria</taxon>
        <taxon>Bacillati</taxon>
        <taxon>Actinomycetota</taxon>
        <taxon>Actinomycetes</taxon>
        <taxon>Kitasatosporales</taxon>
        <taxon>Streptomycetaceae</taxon>
        <taxon>Streptomyces</taxon>
    </lineage>
</organism>
<dbReference type="InterPro" id="IPR001757">
    <property type="entry name" value="P_typ_ATPase"/>
</dbReference>
<evidence type="ECO:0000256" key="1">
    <source>
        <dbReference type="ARBA" id="ARBA00022842"/>
    </source>
</evidence>
<dbReference type="NCBIfam" id="TIGR01494">
    <property type="entry name" value="ATPase_P-type"/>
    <property type="match status" value="1"/>
</dbReference>
<dbReference type="RefSeq" id="WP_344560281.1">
    <property type="nucleotide sequence ID" value="NZ_BAAATG010000017.1"/>
</dbReference>
<dbReference type="EMBL" id="JBHSKN010000016">
    <property type="protein sequence ID" value="MFC5241875.1"/>
    <property type="molecule type" value="Genomic_DNA"/>
</dbReference>
<sequence length="134" mass="13425">MPVADARAVGARAPPLTGDHAGTAEAIARELGIRGEVVTGAGLDRMSERDLVARIDGIGVFARVAPEHKVAIVRALSSRGHVVAMTGDGVNDAAALRAAHIGVATGVTPVARRVATGGRAGGRRAGRGPCPRGA</sequence>
<dbReference type="Proteomes" id="UP001596035">
    <property type="component" value="Unassembled WGS sequence"/>
</dbReference>
<name>A0ABW0DVK0_9ACTN</name>
<proteinExistence type="predicted"/>
<dbReference type="InterPro" id="IPR036412">
    <property type="entry name" value="HAD-like_sf"/>
</dbReference>
<accession>A0ABW0DVK0</accession>
<dbReference type="PRINTS" id="PR00120">
    <property type="entry name" value="HATPASE"/>
</dbReference>
<keyword evidence="1" id="KW-0460">Magnesium</keyword>